<feature type="region of interest" description="Disordered" evidence="1">
    <location>
        <begin position="68"/>
        <end position="206"/>
    </location>
</feature>
<feature type="compositionally biased region" description="Low complexity" evidence="1">
    <location>
        <begin position="147"/>
        <end position="167"/>
    </location>
</feature>
<accession>A0ABR3G432</accession>
<feature type="compositionally biased region" description="Pro residues" evidence="1">
    <location>
        <begin position="73"/>
        <end position="85"/>
    </location>
</feature>
<protein>
    <submittedName>
        <fullName evidence="2">Uncharacterized protein</fullName>
    </submittedName>
</protein>
<evidence type="ECO:0000256" key="1">
    <source>
        <dbReference type="SAM" id="MobiDB-lite"/>
    </source>
</evidence>
<feature type="compositionally biased region" description="Low complexity" evidence="1">
    <location>
        <begin position="86"/>
        <end position="95"/>
    </location>
</feature>
<comment type="caution">
    <text evidence="2">The sequence shown here is derived from an EMBL/GenBank/DDBJ whole genome shotgun (WGS) entry which is preliminary data.</text>
</comment>
<organism evidence="2 3">
    <name type="scientific">Discina gigas</name>
    <dbReference type="NCBI Taxonomy" id="1032678"/>
    <lineage>
        <taxon>Eukaryota</taxon>
        <taxon>Fungi</taxon>
        <taxon>Dikarya</taxon>
        <taxon>Ascomycota</taxon>
        <taxon>Pezizomycotina</taxon>
        <taxon>Pezizomycetes</taxon>
        <taxon>Pezizales</taxon>
        <taxon>Discinaceae</taxon>
        <taxon>Discina</taxon>
    </lineage>
</organism>
<dbReference type="Proteomes" id="UP001447188">
    <property type="component" value="Unassembled WGS sequence"/>
</dbReference>
<keyword evidence="3" id="KW-1185">Reference proteome</keyword>
<dbReference type="EMBL" id="JBBBZM010000407">
    <property type="protein sequence ID" value="KAL0630711.1"/>
    <property type="molecule type" value="Genomic_DNA"/>
</dbReference>
<name>A0ABR3G432_9PEZI</name>
<feature type="compositionally biased region" description="Basic and acidic residues" evidence="1">
    <location>
        <begin position="123"/>
        <end position="135"/>
    </location>
</feature>
<evidence type="ECO:0000313" key="2">
    <source>
        <dbReference type="EMBL" id="KAL0630711.1"/>
    </source>
</evidence>
<evidence type="ECO:0000313" key="3">
    <source>
        <dbReference type="Proteomes" id="UP001447188"/>
    </source>
</evidence>
<sequence length="337" mass="36413">MYSLVQYQEAYNLRNSAQQGILRGAAGPHKSLSHLHTEMDRVKMRSPPLAPATEVRLSALFQDKACFDRLTDPTPPRLRPPPQPPSRGGLQLQPPRQNPPPASSFSPQEGPLLPTRNVPGPDLPRRDPAHPPHDHHTSRRSSRRRQGSTPTPATTTTTTTTTASSKGPKAKKAAPPPPPAKSFAAVAATGPPPPQEGWTKVSKTKKARAPPLFKPDFTKVQRELIVELSSPIPTGITDYAIITAANASLASTEVKFCLAHRTTRGKVLLLTGPNITASSAEAYIPSLSSTLNALGCKCSTIHSNSRWTQFLLHGVPTPTTPQQIAEEIREVYPSLLQ</sequence>
<proteinExistence type="predicted"/>
<feature type="compositionally biased region" description="Basic residues" evidence="1">
    <location>
        <begin position="136"/>
        <end position="146"/>
    </location>
</feature>
<reference evidence="2 3" key="1">
    <citation type="submission" date="2024-02" db="EMBL/GenBank/DDBJ databases">
        <title>Discinaceae phylogenomics.</title>
        <authorList>
            <person name="Dirks A.C."/>
            <person name="James T.Y."/>
        </authorList>
    </citation>
    <scope>NUCLEOTIDE SEQUENCE [LARGE SCALE GENOMIC DNA]</scope>
    <source>
        <strain evidence="2 3">ACD0624</strain>
    </source>
</reference>
<gene>
    <name evidence="2" type="ORF">Q9L58_010437</name>
</gene>